<evidence type="ECO:0000256" key="7">
    <source>
        <dbReference type="RuleBase" id="RU363032"/>
    </source>
</evidence>
<evidence type="ECO:0000256" key="6">
    <source>
        <dbReference type="ARBA" id="ARBA00023136"/>
    </source>
</evidence>
<dbReference type="InterPro" id="IPR035906">
    <property type="entry name" value="MetI-like_sf"/>
</dbReference>
<dbReference type="Proteomes" id="UP000643405">
    <property type="component" value="Unassembled WGS sequence"/>
</dbReference>
<dbReference type="Gene3D" id="1.10.3720.10">
    <property type="entry name" value="MetI-like"/>
    <property type="match status" value="1"/>
</dbReference>
<keyword evidence="5 7" id="KW-1133">Transmembrane helix</keyword>
<accession>A0A8J6PM98</accession>
<dbReference type="SUPFAM" id="SSF161098">
    <property type="entry name" value="MetI-like"/>
    <property type="match status" value="1"/>
</dbReference>
<feature type="domain" description="ABC transmembrane type-1" evidence="8">
    <location>
        <begin position="53"/>
        <end position="237"/>
    </location>
</feature>
<evidence type="ECO:0000256" key="1">
    <source>
        <dbReference type="ARBA" id="ARBA00004651"/>
    </source>
</evidence>
<feature type="transmembrane region" description="Helical" evidence="7">
    <location>
        <begin position="7"/>
        <end position="29"/>
    </location>
</feature>
<dbReference type="RefSeq" id="WP_188166651.1">
    <property type="nucleotide sequence ID" value="NZ_JACVVX010000010.1"/>
</dbReference>
<name>A0A8J6PM98_9HYPH</name>
<dbReference type="CDD" id="cd06261">
    <property type="entry name" value="TM_PBP2"/>
    <property type="match status" value="1"/>
</dbReference>
<dbReference type="AlphaFoldDB" id="A0A8J6PM98"/>
<dbReference type="PANTHER" id="PTHR30151">
    <property type="entry name" value="ALKANE SULFONATE ABC TRANSPORTER-RELATED, MEMBRANE SUBUNIT"/>
    <property type="match status" value="1"/>
</dbReference>
<evidence type="ECO:0000259" key="8">
    <source>
        <dbReference type="PROSITE" id="PS50928"/>
    </source>
</evidence>
<dbReference type="Pfam" id="PF00528">
    <property type="entry name" value="BPD_transp_1"/>
    <property type="match status" value="1"/>
</dbReference>
<keyword evidence="10" id="KW-1185">Reference proteome</keyword>
<dbReference type="EMBL" id="JACVVX010000010">
    <property type="protein sequence ID" value="MBD0417214.1"/>
    <property type="molecule type" value="Genomic_DNA"/>
</dbReference>
<dbReference type="InterPro" id="IPR000515">
    <property type="entry name" value="MetI-like"/>
</dbReference>
<evidence type="ECO:0000256" key="4">
    <source>
        <dbReference type="ARBA" id="ARBA00022692"/>
    </source>
</evidence>
<dbReference type="PANTHER" id="PTHR30151:SF20">
    <property type="entry name" value="ABC TRANSPORTER PERMEASE PROTEIN HI_0355-RELATED"/>
    <property type="match status" value="1"/>
</dbReference>
<dbReference type="GO" id="GO:0055085">
    <property type="term" value="P:transmembrane transport"/>
    <property type="evidence" value="ECO:0007669"/>
    <property type="project" value="InterPro"/>
</dbReference>
<reference evidence="9" key="1">
    <citation type="submission" date="2020-09" db="EMBL/GenBank/DDBJ databases">
        <title>Genome seq and assembly of Tianweitania sp.</title>
        <authorList>
            <person name="Chhetri G."/>
        </authorList>
    </citation>
    <scope>NUCLEOTIDE SEQUENCE</scope>
    <source>
        <strain evidence="9">Rool2</strain>
    </source>
</reference>
<evidence type="ECO:0000256" key="5">
    <source>
        <dbReference type="ARBA" id="ARBA00022989"/>
    </source>
</evidence>
<proteinExistence type="inferred from homology"/>
<evidence type="ECO:0000256" key="3">
    <source>
        <dbReference type="ARBA" id="ARBA00022475"/>
    </source>
</evidence>
<gene>
    <name evidence="9" type="ORF">ICI42_21460</name>
</gene>
<feature type="transmembrane region" description="Helical" evidence="7">
    <location>
        <begin position="91"/>
        <end position="113"/>
    </location>
</feature>
<sequence length="247" mass="26665">MILRGIAGLIATLVLWTAIVFIFQVPSYLLPGPMEVLNRLVFLFENAKLLRHIGVTLTEIVAGFVLGTVIGILAGVVFARLPRVERFATPLILLLQTAPKIAIAPLLLLWLGIGPTPKIVLIAIVTFFPVMSGMVTGLRYGEGSFRDLAAVLKLSPWQSFWHIELPSALPAVLAGMAVATTLAMTAAVIGELMGANEGIGYLLSSGQENSDTAVVIGMVLLLSMIGWAFYEIIELIRRRSLGRFQLS</sequence>
<evidence type="ECO:0000313" key="9">
    <source>
        <dbReference type="EMBL" id="MBD0417214.1"/>
    </source>
</evidence>
<feature type="transmembrane region" description="Helical" evidence="7">
    <location>
        <begin position="213"/>
        <end position="233"/>
    </location>
</feature>
<feature type="transmembrane region" description="Helical" evidence="7">
    <location>
        <begin position="168"/>
        <end position="193"/>
    </location>
</feature>
<dbReference type="GO" id="GO:0005886">
    <property type="term" value="C:plasma membrane"/>
    <property type="evidence" value="ECO:0007669"/>
    <property type="project" value="UniProtKB-SubCell"/>
</dbReference>
<comment type="similarity">
    <text evidence="7">Belongs to the binding-protein-dependent transport system permease family.</text>
</comment>
<protein>
    <submittedName>
        <fullName evidence="9">ABC transporter permease</fullName>
    </submittedName>
</protein>
<keyword evidence="2 7" id="KW-0813">Transport</keyword>
<evidence type="ECO:0000313" key="10">
    <source>
        <dbReference type="Proteomes" id="UP000643405"/>
    </source>
</evidence>
<dbReference type="PROSITE" id="PS50928">
    <property type="entry name" value="ABC_TM1"/>
    <property type="match status" value="1"/>
</dbReference>
<keyword evidence="6 7" id="KW-0472">Membrane</keyword>
<feature type="transmembrane region" description="Helical" evidence="7">
    <location>
        <begin position="49"/>
        <end position="79"/>
    </location>
</feature>
<comment type="caution">
    <text evidence="9">The sequence shown here is derived from an EMBL/GenBank/DDBJ whole genome shotgun (WGS) entry which is preliminary data.</text>
</comment>
<comment type="subcellular location">
    <subcellularLocation>
        <location evidence="1 7">Cell membrane</location>
        <topology evidence="1 7">Multi-pass membrane protein</topology>
    </subcellularLocation>
</comment>
<evidence type="ECO:0000256" key="2">
    <source>
        <dbReference type="ARBA" id="ARBA00022448"/>
    </source>
</evidence>
<keyword evidence="3" id="KW-1003">Cell membrane</keyword>
<keyword evidence="4 7" id="KW-0812">Transmembrane</keyword>
<feature type="transmembrane region" description="Helical" evidence="7">
    <location>
        <begin position="119"/>
        <end position="138"/>
    </location>
</feature>
<organism evidence="9 10">
    <name type="scientific">Oryzicola mucosus</name>
    <dbReference type="NCBI Taxonomy" id="2767425"/>
    <lineage>
        <taxon>Bacteria</taxon>
        <taxon>Pseudomonadati</taxon>
        <taxon>Pseudomonadota</taxon>
        <taxon>Alphaproteobacteria</taxon>
        <taxon>Hyphomicrobiales</taxon>
        <taxon>Phyllobacteriaceae</taxon>
        <taxon>Oryzicola</taxon>
    </lineage>
</organism>